<comment type="catalytic activity">
    <reaction evidence="3">
        <text>DNA(n) + a 2'-deoxyribonucleoside 5'-triphosphate = DNA(n+1) + diphosphate</text>
        <dbReference type="Rhea" id="RHEA:22508"/>
        <dbReference type="Rhea" id="RHEA-COMP:17339"/>
        <dbReference type="Rhea" id="RHEA-COMP:17340"/>
        <dbReference type="ChEBI" id="CHEBI:33019"/>
        <dbReference type="ChEBI" id="CHEBI:61560"/>
        <dbReference type="ChEBI" id="CHEBI:173112"/>
        <dbReference type="EC" id="2.7.7.7"/>
    </reaction>
</comment>
<keyword evidence="2" id="KW-0808">Transferase</keyword>
<keyword evidence="5" id="KW-1185">Reference proteome</keyword>
<dbReference type="PANTHER" id="PTHR11669">
    <property type="entry name" value="REPLICATION FACTOR C / DNA POLYMERASE III GAMMA-TAU SUBUNIT"/>
    <property type="match status" value="1"/>
</dbReference>
<dbReference type="GO" id="GO:0006261">
    <property type="term" value="P:DNA-templated DNA replication"/>
    <property type="evidence" value="ECO:0007669"/>
    <property type="project" value="TreeGrafter"/>
</dbReference>
<name>A0A1T0CKX9_9GAMM</name>
<dbReference type="InterPro" id="IPR050238">
    <property type="entry name" value="DNA_Rep/Repair_Clamp_Loader"/>
</dbReference>
<proteinExistence type="predicted"/>
<dbReference type="GO" id="GO:0003887">
    <property type="term" value="F:DNA-directed DNA polymerase activity"/>
    <property type="evidence" value="ECO:0007669"/>
    <property type="project" value="UniProtKB-KW"/>
</dbReference>
<dbReference type="EC" id="2.7.7.7" evidence="1"/>
<dbReference type="AlphaFoldDB" id="A0A1T0CKX9"/>
<keyword evidence="2" id="KW-0548">Nucleotidyltransferase</keyword>
<dbReference type="EMBL" id="MUYT01000001">
    <property type="protein sequence ID" value="OOS22909.1"/>
    <property type="molecule type" value="Genomic_DNA"/>
</dbReference>
<dbReference type="Proteomes" id="UP000191094">
    <property type="component" value="Unassembled WGS sequence"/>
</dbReference>
<dbReference type="OrthoDB" id="9811073at2"/>
<dbReference type="SUPFAM" id="SSF52540">
    <property type="entry name" value="P-loop containing nucleoside triphosphate hydrolases"/>
    <property type="match status" value="1"/>
</dbReference>
<evidence type="ECO:0000313" key="5">
    <source>
        <dbReference type="Proteomes" id="UP000191094"/>
    </source>
</evidence>
<dbReference type="InterPro" id="IPR027417">
    <property type="entry name" value="P-loop_NTPase"/>
</dbReference>
<dbReference type="PANTHER" id="PTHR11669:SF8">
    <property type="entry name" value="DNA POLYMERASE III SUBUNIT DELTA"/>
    <property type="match status" value="1"/>
</dbReference>
<evidence type="ECO:0000313" key="4">
    <source>
        <dbReference type="EMBL" id="OOS22909.1"/>
    </source>
</evidence>
<evidence type="ECO:0000256" key="1">
    <source>
        <dbReference type="ARBA" id="ARBA00012417"/>
    </source>
</evidence>
<gene>
    <name evidence="4" type="ORF">B0682_01115</name>
</gene>
<evidence type="ECO:0000256" key="2">
    <source>
        <dbReference type="ARBA" id="ARBA00022932"/>
    </source>
</evidence>
<accession>A0A1T0CKX9</accession>
<dbReference type="Gene3D" id="3.40.50.300">
    <property type="entry name" value="P-loop containing nucleotide triphosphate hydrolases"/>
    <property type="match status" value="1"/>
</dbReference>
<dbReference type="GO" id="GO:0009360">
    <property type="term" value="C:DNA polymerase III complex"/>
    <property type="evidence" value="ECO:0007669"/>
    <property type="project" value="TreeGrafter"/>
</dbReference>
<sequence>MVRGDDLGSQAFVTQLPWQQPLWQRLTSKFLTNDGLPHAILAGGRTGIGKRAFVWRWVAWQLCQNKATSPQMACGHCQSCQWLQAGNHPNLRVLPSDSLPIAHTDTSDKRVYADGTGIKVDDIRSIQDFANQGSQGLRIMVFVHAENMTVAAANALLKTLEEPNPHTQLILISDQPSKLLPTIRSRTQALPLSNIPLSVAKAYVSTALADKTDAQISQLLTLTDNAPMAAIELAQKRWYQMQSEWLGTWQALASQKRTPVQASDYWQSHLPLMEFIELSLMMLVAIQKWQSQPWQSQQKAQHQPDEMNIGIDLSNIHLQNMPSFTATMMLQNQLYDMQRSLRQNVQDKIIYDALMQKLAQLW</sequence>
<keyword evidence="2" id="KW-0239">DNA-directed DNA polymerase</keyword>
<evidence type="ECO:0000256" key="3">
    <source>
        <dbReference type="ARBA" id="ARBA00049244"/>
    </source>
</evidence>
<comment type="caution">
    <text evidence="4">The sequence shown here is derived from an EMBL/GenBank/DDBJ whole genome shotgun (WGS) entry which is preliminary data.</text>
</comment>
<reference evidence="4 5" key="1">
    <citation type="submission" date="2017-02" db="EMBL/GenBank/DDBJ databases">
        <title>Draft genome sequence of Moraxella lincolnii CCUG 9405T type strain.</title>
        <authorList>
            <person name="Salva-Serra F."/>
            <person name="Engstrom-Jakobsson H."/>
            <person name="Thorell K."/>
            <person name="Jaen-Luchoro D."/>
            <person name="Gonzales-Siles L."/>
            <person name="Karlsson R."/>
            <person name="Yazdan S."/>
            <person name="Boulund F."/>
            <person name="Johnning A."/>
            <person name="Engstrand L."/>
            <person name="Kristiansson E."/>
            <person name="Moore E."/>
        </authorList>
    </citation>
    <scope>NUCLEOTIDE SEQUENCE [LARGE SCALE GENOMIC DNA]</scope>
    <source>
        <strain evidence="4 5">CCUG 9405</strain>
    </source>
</reference>
<dbReference type="STRING" id="90241.B0682_01115"/>
<protein>
    <recommendedName>
        <fullName evidence="1">DNA-directed DNA polymerase</fullName>
        <ecNumber evidence="1">2.7.7.7</ecNumber>
    </recommendedName>
</protein>
<dbReference type="Pfam" id="PF13177">
    <property type="entry name" value="DNA_pol3_delta2"/>
    <property type="match status" value="1"/>
</dbReference>
<organism evidence="4 5">
    <name type="scientific">Lwoffella lincolnii</name>
    <dbReference type="NCBI Taxonomy" id="90241"/>
    <lineage>
        <taxon>Bacteria</taxon>
        <taxon>Pseudomonadati</taxon>
        <taxon>Pseudomonadota</taxon>
        <taxon>Gammaproteobacteria</taxon>
        <taxon>Moraxellales</taxon>
        <taxon>Moraxellaceae</taxon>
        <taxon>Lwoffella</taxon>
    </lineage>
</organism>